<keyword evidence="9" id="KW-0472">Membrane</keyword>
<feature type="domain" description="Histidine kinase/HSP90-like ATPase" evidence="10">
    <location>
        <begin position="314"/>
        <end position="401"/>
    </location>
</feature>
<feature type="transmembrane region" description="Helical" evidence="9">
    <location>
        <begin position="150"/>
        <end position="168"/>
    </location>
</feature>
<dbReference type="GO" id="GO:0000155">
    <property type="term" value="F:phosphorelay sensor kinase activity"/>
    <property type="evidence" value="ECO:0007669"/>
    <property type="project" value="InterPro"/>
</dbReference>
<reference evidence="12 13" key="1">
    <citation type="submission" date="2020-02" db="EMBL/GenBank/DDBJ databases">
        <title>Sequencing the genomes of 1000 actinobacteria strains.</title>
        <authorList>
            <person name="Klenk H.-P."/>
        </authorList>
    </citation>
    <scope>NUCLEOTIDE SEQUENCE [LARGE SCALE GENOMIC DNA]</scope>
    <source>
        <strain evidence="12 13">DSM 27960</strain>
    </source>
</reference>
<evidence type="ECO:0000256" key="9">
    <source>
        <dbReference type="SAM" id="Phobius"/>
    </source>
</evidence>
<dbReference type="InterPro" id="IPR011712">
    <property type="entry name" value="Sig_transdc_His_kin_sub3_dim/P"/>
</dbReference>
<keyword evidence="5" id="KW-0547">Nucleotide-binding</keyword>
<evidence type="ECO:0000256" key="7">
    <source>
        <dbReference type="ARBA" id="ARBA00022840"/>
    </source>
</evidence>
<dbReference type="Pfam" id="PF02518">
    <property type="entry name" value="HATPase_c"/>
    <property type="match status" value="1"/>
</dbReference>
<dbReference type="CDD" id="cd16917">
    <property type="entry name" value="HATPase_UhpB-NarQ-NarX-like"/>
    <property type="match status" value="1"/>
</dbReference>
<name>A0A7X5TUP9_9MICO</name>
<evidence type="ECO:0000256" key="8">
    <source>
        <dbReference type="ARBA" id="ARBA00023012"/>
    </source>
</evidence>
<comment type="caution">
    <text evidence="12">The sequence shown here is derived from an EMBL/GenBank/DDBJ whole genome shotgun (WGS) entry which is preliminary data.</text>
</comment>
<organism evidence="12 13">
    <name type="scientific">Lysinibacter cavernae</name>
    <dbReference type="NCBI Taxonomy" id="1640652"/>
    <lineage>
        <taxon>Bacteria</taxon>
        <taxon>Bacillati</taxon>
        <taxon>Actinomycetota</taxon>
        <taxon>Actinomycetes</taxon>
        <taxon>Micrococcales</taxon>
        <taxon>Microbacteriaceae</taxon>
        <taxon>Lysinibacter</taxon>
    </lineage>
</organism>
<dbReference type="PANTHER" id="PTHR24421:SF10">
    <property type="entry name" value="NITRATE_NITRITE SENSOR PROTEIN NARQ"/>
    <property type="match status" value="1"/>
</dbReference>
<evidence type="ECO:0000313" key="12">
    <source>
        <dbReference type="EMBL" id="NIH54623.1"/>
    </source>
</evidence>
<dbReference type="GO" id="GO:0046983">
    <property type="term" value="F:protein dimerization activity"/>
    <property type="evidence" value="ECO:0007669"/>
    <property type="project" value="InterPro"/>
</dbReference>
<dbReference type="GO" id="GO:0005524">
    <property type="term" value="F:ATP binding"/>
    <property type="evidence" value="ECO:0007669"/>
    <property type="project" value="UniProtKB-KW"/>
</dbReference>
<evidence type="ECO:0000259" key="11">
    <source>
        <dbReference type="Pfam" id="PF07730"/>
    </source>
</evidence>
<keyword evidence="7" id="KW-0067">ATP-binding</keyword>
<evidence type="ECO:0000256" key="6">
    <source>
        <dbReference type="ARBA" id="ARBA00022777"/>
    </source>
</evidence>
<dbReference type="Proteomes" id="UP000541033">
    <property type="component" value="Unassembled WGS sequence"/>
</dbReference>
<sequence length="403" mass="42755">MRNLKFTDPITGRPSLLLWILLSALAVALCAVSVPVHTVLYGIPLAIAFGVGIVQMGSIPLAIIRPRLAIVLTLVSTLVLPELSRSSVDAPWPWSVSSMLSTIAVISVLAFTSRWTYPLLTWLLSVAVSIVAIATSPTRYDSLDPSVTNSIVYIAISGGALAVALLLAQRRGIRAQLVQERQITATEQAKRELVEERSRIARELHDVVAHGMSVIQVQATSAKYRLPDMSDEVAAEFDDIGATARGALTEMRQLLGVLRGAATSDSAEAAELGPQPTLFEIPALVETSRRAGVPVSLVWQVAGDAAPPASVALTAYRIVQESLSNVVRHAPGADTTVTVEQGKVAVMVTVENRASQSGPVTDDRGGHGLMGMRERVQLVGGRLEHGVTSEGGYRVAASLPITS</sequence>
<keyword evidence="6 12" id="KW-0418">Kinase</keyword>
<dbReference type="Gene3D" id="3.30.565.10">
    <property type="entry name" value="Histidine kinase-like ATPase, C-terminal domain"/>
    <property type="match status" value="1"/>
</dbReference>
<evidence type="ECO:0000256" key="1">
    <source>
        <dbReference type="ARBA" id="ARBA00000085"/>
    </source>
</evidence>
<dbReference type="InterPro" id="IPR050482">
    <property type="entry name" value="Sensor_HK_TwoCompSys"/>
</dbReference>
<dbReference type="SUPFAM" id="SSF55874">
    <property type="entry name" value="ATPase domain of HSP90 chaperone/DNA topoisomerase II/histidine kinase"/>
    <property type="match status" value="1"/>
</dbReference>
<keyword evidence="9" id="KW-0812">Transmembrane</keyword>
<evidence type="ECO:0000256" key="5">
    <source>
        <dbReference type="ARBA" id="ARBA00022741"/>
    </source>
</evidence>
<feature type="transmembrane region" description="Helical" evidence="9">
    <location>
        <begin position="40"/>
        <end position="61"/>
    </location>
</feature>
<dbReference type="PANTHER" id="PTHR24421">
    <property type="entry name" value="NITRATE/NITRITE SENSOR PROTEIN NARX-RELATED"/>
    <property type="match status" value="1"/>
</dbReference>
<dbReference type="Pfam" id="PF07730">
    <property type="entry name" value="HisKA_3"/>
    <property type="match status" value="1"/>
</dbReference>
<accession>A0A7X5TUP9</accession>
<keyword evidence="9" id="KW-1133">Transmembrane helix</keyword>
<evidence type="ECO:0000259" key="10">
    <source>
        <dbReference type="Pfam" id="PF02518"/>
    </source>
</evidence>
<feature type="domain" description="Signal transduction histidine kinase subgroup 3 dimerisation and phosphoacceptor" evidence="11">
    <location>
        <begin position="196"/>
        <end position="260"/>
    </location>
</feature>
<keyword evidence="8" id="KW-0902">Two-component regulatory system</keyword>
<comment type="catalytic activity">
    <reaction evidence="1">
        <text>ATP + protein L-histidine = ADP + protein N-phospho-L-histidine.</text>
        <dbReference type="EC" id="2.7.13.3"/>
    </reaction>
</comment>
<feature type="transmembrane region" description="Helical" evidence="9">
    <location>
        <begin position="119"/>
        <end position="138"/>
    </location>
</feature>
<evidence type="ECO:0000313" key="13">
    <source>
        <dbReference type="Proteomes" id="UP000541033"/>
    </source>
</evidence>
<evidence type="ECO:0000256" key="4">
    <source>
        <dbReference type="ARBA" id="ARBA00022679"/>
    </source>
</evidence>
<gene>
    <name evidence="12" type="ORF">FHX76_002519</name>
</gene>
<evidence type="ECO:0000256" key="3">
    <source>
        <dbReference type="ARBA" id="ARBA00022553"/>
    </source>
</evidence>
<dbReference type="InterPro" id="IPR003594">
    <property type="entry name" value="HATPase_dom"/>
</dbReference>
<dbReference type="EMBL" id="JAAMOX010000002">
    <property type="protein sequence ID" value="NIH54623.1"/>
    <property type="molecule type" value="Genomic_DNA"/>
</dbReference>
<feature type="transmembrane region" description="Helical" evidence="9">
    <location>
        <begin position="92"/>
        <end position="112"/>
    </location>
</feature>
<dbReference type="Gene3D" id="1.20.5.1930">
    <property type="match status" value="1"/>
</dbReference>
<proteinExistence type="predicted"/>
<dbReference type="AlphaFoldDB" id="A0A7X5TUP9"/>
<keyword evidence="13" id="KW-1185">Reference proteome</keyword>
<dbReference type="RefSeq" id="WP_167151082.1">
    <property type="nucleotide sequence ID" value="NZ_JAAMOX010000002.1"/>
</dbReference>
<evidence type="ECO:0000256" key="2">
    <source>
        <dbReference type="ARBA" id="ARBA00012438"/>
    </source>
</evidence>
<dbReference type="GO" id="GO:0016020">
    <property type="term" value="C:membrane"/>
    <property type="evidence" value="ECO:0007669"/>
    <property type="project" value="InterPro"/>
</dbReference>
<dbReference type="EC" id="2.7.13.3" evidence="2"/>
<protein>
    <recommendedName>
        <fullName evidence="2">histidine kinase</fullName>
        <ecNumber evidence="2">2.7.13.3</ecNumber>
    </recommendedName>
</protein>
<dbReference type="InterPro" id="IPR036890">
    <property type="entry name" value="HATPase_C_sf"/>
</dbReference>
<keyword evidence="3" id="KW-0597">Phosphoprotein</keyword>
<keyword evidence="4" id="KW-0808">Transferase</keyword>